<accession>E6U4H5</accession>
<evidence type="ECO:0000256" key="1">
    <source>
        <dbReference type="SAM" id="SignalP"/>
    </source>
</evidence>
<keyword evidence="4" id="KW-1185">Reference proteome</keyword>
<dbReference type="SUPFAM" id="SSF53850">
    <property type="entry name" value="Periplasmic binding protein-like II"/>
    <property type="match status" value="1"/>
</dbReference>
<feature type="signal peptide" evidence="1">
    <location>
        <begin position="1"/>
        <end position="36"/>
    </location>
</feature>
<dbReference type="AlphaFoldDB" id="E6U4H5"/>
<proteinExistence type="predicted"/>
<dbReference type="Gene3D" id="3.40.50.410">
    <property type="entry name" value="von Willebrand factor, type A domain"/>
    <property type="match status" value="1"/>
</dbReference>
<dbReference type="SMART" id="SM00327">
    <property type="entry name" value="VWA"/>
    <property type="match status" value="1"/>
</dbReference>
<dbReference type="GO" id="GO:0030973">
    <property type="term" value="F:molybdate ion binding"/>
    <property type="evidence" value="ECO:0007669"/>
    <property type="project" value="TreeGrafter"/>
</dbReference>
<dbReference type="RefSeq" id="WP_013486130.1">
    <property type="nucleotide sequence ID" value="NC_014828.1"/>
</dbReference>
<dbReference type="eggNOG" id="COG2304">
    <property type="taxonomic scope" value="Bacteria"/>
</dbReference>
<gene>
    <name evidence="3" type="ordered locus">Ethha_2268</name>
</gene>
<keyword evidence="1" id="KW-0732">Signal</keyword>
<dbReference type="Pfam" id="PF13531">
    <property type="entry name" value="SBP_bac_11"/>
    <property type="match status" value="1"/>
</dbReference>
<dbReference type="PANTHER" id="PTHR30632">
    <property type="entry name" value="MOLYBDATE-BINDING PERIPLASMIC PROTEIN"/>
    <property type="match status" value="1"/>
</dbReference>
<dbReference type="KEGG" id="eha:Ethha_2268"/>
<organism evidence="3 4">
    <name type="scientific">Ethanoligenens harbinense (strain DSM 18485 / JCM 12961 / CGMCC 1.5033 / YUAN-3)</name>
    <dbReference type="NCBI Taxonomy" id="663278"/>
    <lineage>
        <taxon>Bacteria</taxon>
        <taxon>Bacillati</taxon>
        <taxon>Bacillota</taxon>
        <taxon>Clostridia</taxon>
        <taxon>Eubacteriales</taxon>
        <taxon>Oscillospiraceae</taxon>
        <taxon>Ethanoligenens</taxon>
    </lineage>
</organism>
<name>E6U4H5_ETHHY</name>
<protein>
    <submittedName>
        <fullName evidence="3">von Willebrand factor type A</fullName>
    </submittedName>
</protein>
<dbReference type="eggNOG" id="COG1840">
    <property type="taxonomic scope" value="Bacteria"/>
</dbReference>
<dbReference type="EMBL" id="CP002400">
    <property type="protein sequence ID" value="ADU27782.1"/>
    <property type="molecule type" value="Genomic_DNA"/>
</dbReference>
<dbReference type="Proteomes" id="UP000001551">
    <property type="component" value="Chromosome"/>
</dbReference>
<feature type="domain" description="VWFA" evidence="2">
    <location>
        <begin position="353"/>
        <end position="513"/>
    </location>
</feature>
<dbReference type="InterPro" id="IPR002035">
    <property type="entry name" value="VWF_A"/>
</dbReference>
<evidence type="ECO:0000313" key="3">
    <source>
        <dbReference type="EMBL" id="ADU27782.1"/>
    </source>
</evidence>
<dbReference type="Pfam" id="PF00092">
    <property type="entry name" value="VWA"/>
    <property type="match status" value="1"/>
</dbReference>
<sequence length="535" mass="58174">MNIMRLFRKHKSKISFTMAVLLAVGFSGCGSASQNAAVSLTVLSASENKEIAPIITQFTKQTGIKVNMVYKGSVDIMQTLQQGNIPYDAVWPANSMWINLGDKAHKVKLQQSIMTSPVVFGVEKDLAEQLGYVGHDVTVDTILQDVKAGKLKFCMTSATQSNSGASAYIGFWYALRGNPDVLTEADLNDQTAQNQMKELLSGVNRSSGSSEWLKDLYLQGGYSAMVNYEDVIIETNKELVKQKKQPLYVVYPKDGLTIADSPLGYIDNANSAKESAFKKFQSYLLSDKVQKALQSYGRRTGTGSTVTVNEPATFNPAWGIDTSRTLNTFRMPDAGVLVDALNLYQTSLRKPSYTVYCLDYSGSMGDNGGETGVKKAMDMILNQSTAKLYFLQATPQDKIAVIAFSDSVKAEWYATGGDLSSMSTLDQNIQKLQAGGGTDIYTPVMTALQQLAGADVSQCNPAVILMTDGQSNTGRTFTNVQSTYKSIGKDIPIFSIEFGAADPTQLKQFGTLSKAALFDGRKDLVAAFKQAKSYN</sequence>
<dbReference type="CDD" id="cd00198">
    <property type="entry name" value="vWFA"/>
    <property type="match status" value="1"/>
</dbReference>
<dbReference type="STRING" id="663278.Ethha_2268"/>
<dbReference type="Gene3D" id="3.40.190.10">
    <property type="entry name" value="Periplasmic binding protein-like II"/>
    <property type="match status" value="2"/>
</dbReference>
<dbReference type="GO" id="GO:0015689">
    <property type="term" value="P:molybdate ion transport"/>
    <property type="evidence" value="ECO:0007669"/>
    <property type="project" value="TreeGrafter"/>
</dbReference>
<dbReference type="InterPro" id="IPR036465">
    <property type="entry name" value="vWFA_dom_sf"/>
</dbReference>
<dbReference type="SUPFAM" id="SSF53300">
    <property type="entry name" value="vWA-like"/>
    <property type="match status" value="1"/>
</dbReference>
<feature type="chain" id="PRO_5038629116" evidence="1">
    <location>
        <begin position="37"/>
        <end position="535"/>
    </location>
</feature>
<evidence type="ECO:0000313" key="4">
    <source>
        <dbReference type="Proteomes" id="UP000001551"/>
    </source>
</evidence>
<dbReference type="PROSITE" id="PS51257">
    <property type="entry name" value="PROKAR_LIPOPROTEIN"/>
    <property type="match status" value="1"/>
</dbReference>
<dbReference type="HOGENOM" id="CLU_029847_0_0_9"/>
<reference evidence="3 4" key="1">
    <citation type="submission" date="2010-12" db="EMBL/GenBank/DDBJ databases">
        <title>Complete sequence of Ethanoligenens harbinense YUAN-3.</title>
        <authorList>
            <person name="Lucas S."/>
            <person name="Copeland A."/>
            <person name="Lapidus A."/>
            <person name="Cheng J.-F."/>
            <person name="Bruce D."/>
            <person name="Goodwin L."/>
            <person name="Pitluck S."/>
            <person name="Chertkov O."/>
            <person name="Misra M."/>
            <person name="Detter J.C."/>
            <person name="Han C."/>
            <person name="Tapia R."/>
            <person name="Land M."/>
            <person name="Hauser L."/>
            <person name="Jeffries C."/>
            <person name="Kyrpides N."/>
            <person name="Ivanova N."/>
            <person name="Mikhailova N."/>
            <person name="Wang A."/>
            <person name="Mouttaki H."/>
            <person name="He Z."/>
            <person name="Zhou J."/>
            <person name="Hemme C.L."/>
            <person name="Woyke T."/>
        </authorList>
    </citation>
    <scope>NUCLEOTIDE SEQUENCE [LARGE SCALE GENOMIC DNA]</scope>
    <source>
        <strain evidence="4">DSM 18485 / JCM 12961 / CGMCC 1.5033 / YUAN-3</strain>
    </source>
</reference>
<evidence type="ECO:0000259" key="2">
    <source>
        <dbReference type="PROSITE" id="PS50234"/>
    </source>
</evidence>
<dbReference type="InterPro" id="IPR050682">
    <property type="entry name" value="ModA/WtpA"/>
</dbReference>
<dbReference type="PROSITE" id="PS50234">
    <property type="entry name" value="VWFA"/>
    <property type="match status" value="1"/>
</dbReference>
<dbReference type="PANTHER" id="PTHR30632:SF0">
    <property type="entry name" value="SULFATE-BINDING PROTEIN"/>
    <property type="match status" value="1"/>
</dbReference>